<dbReference type="HOGENOM" id="CLU_2497689_0_0_1"/>
<proteinExistence type="predicted"/>
<organism evidence="1 2">
    <name type="scientific">Chaetomium globosum (strain ATCC 6205 / CBS 148.51 / DSM 1962 / NBRC 6347 / NRRL 1970)</name>
    <name type="common">Soil fungus</name>
    <dbReference type="NCBI Taxonomy" id="306901"/>
    <lineage>
        <taxon>Eukaryota</taxon>
        <taxon>Fungi</taxon>
        <taxon>Dikarya</taxon>
        <taxon>Ascomycota</taxon>
        <taxon>Pezizomycotina</taxon>
        <taxon>Sordariomycetes</taxon>
        <taxon>Sordariomycetidae</taxon>
        <taxon>Sordariales</taxon>
        <taxon>Chaetomiaceae</taxon>
        <taxon>Chaetomium</taxon>
    </lineage>
</organism>
<dbReference type="VEuPathDB" id="FungiDB:CHGG_01977"/>
<gene>
    <name evidence="1" type="ORF">CHGG_01977</name>
</gene>
<dbReference type="RefSeq" id="XP_001221198.1">
    <property type="nucleotide sequence ID" value="XM_001221197.1"/>
</dbReference>
<dbReference type="Proteomes" id="UP000001056">
    <property type="component" value="Unassembled WGS sequence"/>
</dbReference>
<sequence length="86" mass="9491">MASETCKRITHSFSTIPVSPPRWPVHKSLTSRVKEICGTINAFDDDAGTPLFTKAAFRDLARIIAESSIRPVQAKVVSLHFPITII</sequence>
<accession>Q2HCS7</accession>
<name>Q2HCS7_CHAGB</name>
<dbReference type="InParanoid" id="Q2HCS7"/>
<dbReference type="GeneID" id="4386414"/>
<reference evidence="2" key="1">
    <citation type="journal article" date="2015" name="Genome Announc.">
        <title>Draft genome sequence of the cellulolytic fungus Chaetomium globosum.</title>
        <authorList>
            <person name="Cuomo C.A."/>
            <person name="Untereiner W.A."/>
            <person name="Ma L.-J."/>
            <person name="Grabherr M."/>
            <person name="Birren B.W."/>
        </authorList>
    </citation>
    <scope>NUCLEOTIDE SEQUENCE [LARGE SCALE GENOMIC DNA]</scope>
    <source>
        <strain evidence="2">ATCC 6205 / CBS 148.51 / DSM 1962 / NBRC 6347 / NRRL 1970</strain>
    </source>
</reference>
<evidence type="ECO:0000313" key="2">
    <source>
        <dbReference type="Proteomes" id="UP000001056"/>
    </source>
</evidence>
<keyword evidence="2" id="KW-1185">Reference proteome</keyword>
<dbReference type="AlphaFoldDB" id="Q2HCS7"/>
<dbReference type="EMBL" id="CH408029">
    <property type="protein sequence ID" value="EAQ93742.1"/>
    <property type="molecule type" value="Genomic_DNA"/>
</dbReference>
<protein>
    <submittedName>
        <fullName evidence="1">Uncharacterized protein</fullName>
    </submittedName>
</protein>
<evidence type="ECO:0000313" key="1">
    <source>
        <dbReference type="EMBL" id="EAQ93742.1"/>
    </source>
</evidence>